<organism evidence="1 2">
    <name type="scientific">Stephania cephalantha</name>
    <dbReference type="NCBI Taxonomy" id="152367"/>
    <lineage>
        <taxon>Eukaryota</taxon>
        <taxon>Viridiplantae</taxon>
        <taxon>Streptophyta</taxon>
        <taxon>Embryophyta</taxon>
        <taxon>Tracheophyta</taxon>
        <taxon>Spermatophyta</taxon>
        <taxon>Magnoliopsida</taxon>
        <taxon>Ranunculales</taxon>
        <taxon>Menispermaceae</taxon>
        <taxon>Menispermoideae</taxon>
        <taxon>Cissampelideae</taxon>
        <taxon>Stephania</taxon>
    </lineage>
</organism>
<comment type="caution">
    <text evidence="1">The sequence shown here is derived from an EMBL/GenBank/DDBJ whole genome shotgun (WGS) entry which is preliminary data.</text>
</comment>
<name>A0AAP0Q6P1_9MAGN</name>
<dbReference type="EMBL" id="JBBNAG010000001">
    <property type="protein sequence ID" value="KAK9165221.1"/>
    <property type="molecule type" value="Genomic_DNA"/>
</dbReference>
<accession>A0AAP0Q6P1</accession>
<gene>
    <name evidence="1" type="ORF">Scep_000412</name>
</gene>
<evidence type="ECO:0000313" key="1">
    <source>
        <dbReference type="EMBL" id="KAK9165221.1"/>
    </source>
</evidence>
<evidence type="ECO:0000313" key="2">
    <source>
        <dbReference type="Proteomes" id="UP001419268"/>
    </source>
</evidence>
<protein>
    <submittedName>
        <fullName evidence="1">Uncharacterized protein</fullName>
    </submittedName>
</protein>
<keyword evidence="2" id="KW-1185">Reference proteome</keyword>
<dbReference type="Proteomes" id="UP001419268">
    <property type="component" value="Unassembled WGS sequence"/>
</dbReference>
<proteinExistence type="predicted"/>
<dbReference type="AlphaFoldDB" id="A0AAP0Q6P1"/>
<reference evidence="1 2" key="1">
    <citation type="submission" date="2024-01" db="EMBL/GenBank/DDBJ databases">
        <title>Genome assemblies of Stephania.</title>
        <authorList>
            <person name="Yang L."/>
        </authorList>
    </citation>
    <scope>NUCLEOTIDE SEQUENCE [LARGE SCALE GENOMIC DNA]</scope>
    <source>
        <strain evidence="1">JXDWG</strain>
        <tissue evidence="1">Leaf</tissue>
    </source>
</reference>
<sequence>MASDPSDCRRTVRTCTQSIRMCVCVCAEIHVGMCKCSALLFTNSAKPTDPHH</sequence>